<dbReference type="SUPFAM" id="SSF53756">
    <property type="entry name" value="UDP-Glycosyltransferase/glycogen phosphorylase"/>
    <property type="match status" value="1"/>
</dbReference>
<dbReference type="Pfam" id="PF06722">
    <property type="entry name" value="EryCIII-like_C"/>
    <property type="match status" value="1"/>
</dbReference>
<evidence type="ECO:0000256" key="2">
    <source>
        <dbReference type="SAM" id="MobiDB-lite"/>
    </source>
</evidence>
<dbReference type="CDD" id="cd03784">
    <property type="entry name" value="GT1_Gtf-like"/>
    <property type="match status" value="1"/>
</dbReference>
<evidence type="ECO:0000313" key="5">
    <source>
        <dbReference type="EMBL" id="RAR02272.1"/>
    </source>
</evidence>
<dbReference type="FunFam" id="3.40.50.2000:FF:000009">
    <property type="entry name" value="Sterol 3-beta-glucosyltransferase UGT80A2"/>
    <property type="match status" value="1"/>
</dbReference>
<evidence type="ECO:0000259" key="3">
    <source>
        <dbReference type="Pfam" id="PF03033"/>
    </source>
</evidence>
<feature type="region of interest" description="Disordered" evidence="2">
    <location>
        <begin position="651"/>
        <end position="678"/>
    </location>
</feature>
<reference evidence="6" key="1">
    <citation type="submission" date="2018-05" db="EMBL/GenBank/DDBJ databases">
        <title>Draft genome sequence of Stemphylium lycopersici strain CIDEFI 213.</title>
        <authorList>
            <person name="Medina R."/>
            <person name="Franco M.E.E."/>
            <person name="Lucentini C.G."/>
            <person name="Saparrat M.C.N."/>
            <person name="Balatti P.A."/>
        </authorList>
    </citation>
    <scope>NUCLEOTIDE SEQUENCE [LARGE SCALE GENOMIC DNA]</scope>
    <source>
        <strain evidence="6">CIDEFI 213</strain>
    </source>
</reference>
<sequence>MEPEKRLSNFVELPGDIPIDHTSPGHESTEMNRDRKAISRKPINRSIYQESSSINASADAPDDGNLKTGSDGRINIDLNSKAVRTLSLLYGDALNVIPEDAPPEYSEFPDGPDRYKSWPVELNIVIQVVGSRGDVQPFIALGDELRRYGHRVRLATHDMFQDLVRGSGSGLEFYPIGGNPSDLMAYMVKNPGLIPSLESVRAGEIKKKQMMVREMLEGCWRSCIVPDIMSHEPFVADAIIANPPSFAHVHCAQALGIPVHMMFTMPWTSTRAFPHPLANLKNAEGKQSAANYLSYGVVDWLTWQGLGNVINQWRRTLDLEEVGMFDGPSLATTLSIPMTYCWSPALVPKPLDWPGHIDVCGFFFRDPPRYEPPGDIRSFIESGPPPVYIGFGSIVLEDPQRITAVILEAVRANGFRAIVSKGWSKLGDHGEFHENVIFIGDCPHEWLFKHVAAVVHHGGAGTTACGLLNGKPTTIVPFFGDQPFWGQMVATAGAGPMPIPQGDITAESLSQAIRFCLSPEAASAAAVIAQKMQSERGVEAAVMSFHRNLPIRDMSCDVLPHLPATFCFHRKGHAWKLSSLATEVMARKLPKDAKNLKLYESRPIAIEPRRWDPISGGASAVLATSVDLATCVTGVFTKPITEYRDDRDRRAYEESKLEASTASNTSTNHIDQSAPMSDSASAETFANSVVPKRKAISAGQLAGASGASIGMFAPKALKGMMVDIPLAITDGLKNVPRLYGETPRDHGPVTGFTSGAAVAGKTFAWGFIEGVSDIVIKPYQGAREEGFTGAAKGVGKGMSSMFTKTGAGMFGLLGYTTAGIAKSLRTAVHTKTRKSISEARHAEGRWLVENDKHSTEETEKIITRLLARKGDKN</sequence>
<organism evidence="5 6">
    <name type="scientific">Stemphylium lycopersici</name>
    <name type="common">Tomato gray leaf spot disease fungus</name>
    <name type="synonym">Thyrospora lycopersici</name>
    <dbReference type="NCBI Taxonomy" id="183478"/>
    <lineage>
        <taxon>Eukaryota</taxon>
        <taxon>Fungi</taxon>
        <taxon>Dikarya</taxon>
        <taxon>Ascomycota</taxon>
        <taxon>Pezizomycotina</taxon>
        <taxon>Dothideomycetes</taxon>
        <taxon>Pleosporomycetidae</taxon>
        <taxon>Pleosporales</taxon>
        <taxon>Pleosporineae</taxon>
        <taxon>Pleosporaceae</taxon>
        <taxon>Stemphylium</taxon>
    </lineage>
</organism>
<dbReference type="Pfam" id="PF03033">
    <property type="entry name" value="Glyco_transf_28"/>
    <property type="match status" value="1"/>
</dbReference>
<dbReference type="InterPro" id="IPR050426">
    <property type="entry name" value="Glycosyltransferase_28"/>
</dbReference>
<feature type="compositionally biased region" description="Polar residues" evidence="2">
    <location>
        <begin position="658"/>
        <end position="678"/>
    </location>
</feature>
<feature type="compositionally biased region" description="Basic and acidic residues" evidence="2">
    <location>
        <begin position="23"/>
        <end position="37"/>
    </location>
</feature>
<evidence type="ECO:0000256" key="1">
    <source>
        <dbReference type="ARBA" id="ARBA00022679"/>
    </source>
</evidence>
<evidence type="ECO:0000259" key="4">
    <source>
        <dbReference type="Pfam" id="PF06722"/>
    </source>
</evidence>
<keyword evidence="1 5" id="KW-0808">Transferase</keyword>
<gene>
    <name evidence="5" type="ORF">DDE83_008633</name>
</gene>
<proteinExistence type="predicted"/>
<feature type="domain" description="Erythromycin biosynthesis protein CIII-like C-terminal" evidence="4">
    <location>
        <begin position="428"/>
        <end position="534"/>
    </location>
</feature>
<dbReference type="InterPro" id="IPR004276">
    <property type="entry name" value="GlycoTrans_28_N"/>
</dbReference>
<dbReference type="GO" id="GO:0016906">
    <property type="term" value="F:sterol 3-beta-glucosyltransferase activity"/>
    <property type="evidence" value="ECO:0007669"/>
    <property type="project" value="UniProtKB-ARBA"/>
</dbReference>
<dbReference type="OrthoDB" id="5835829at2759"/>
<dbReference type="FunFam" id="3.40.50.2000:FF:000100">
    <property type="entry name" value="Glycosyltransferase family 1 protein"/>
    <property type="match status" value="1"/>
</dbReference>
<dbReference type="PANTHER" id="PTHR48050">
    <property type="entry name" value="STEROL 3-BETA-GLUCOSYLTRANSFERASE"/>
    <property type="match status" value="1"/>
</dbReference>
<keyword evidence="6" id="KW-1185">Reference proteome</keyword>
<name>A0A364MSN1_STELY</name>
<dbReference type="GO" id="GO:0005975">
    <property type="term" value="P:carbohydrate metabolic process"/>
    <property type="evidence" value="ECO:0007669"/>
    <property type="project" value="InterPro"/>
</dbReference>
<dbReference type="Gene3D" id="3.40.50.2000">
    <property type="entry name" value="Glycogen Phosphorylase B"/>
    <property type="match status" value="2"/>
</dbReference>
<feature type="domain" description="Glycosyltransferase family 28 N-terminal" evidence="3">
    <location>
        <begin position="124"/>
        <end position="274"/>
    </location>
</feature>
<dbReference type="AlphaFoldDB" id="A0A364MSN1"/>
<dbReference type="InterPro" id="IPR010610">
    <property type="entry name" value="EryCIII-like_C"/>
</dbReference>
<feature type="region of interest" description="Disordered" evidence="2">
    <location>
        <begin position="1"/>
        <end position="72"/>
    </location>
</feature>
<evidence type="ECO:0000313" key="6">
    <source>
        <dbReference type="Proteomes" id="UP000249619"/>
    </source>
</evidence>
<dbReference type="InterPro" id="IPR002213">
    <property type="entry name" value="UDP_glucos_trans"/>
</dbReference>
<comment type="caution">
    <text evidence="5">The sequence shown here is derived from an EMBL/GenBank/DDBJ whole genome shotgun (WGS) entry which is preliminary data.</text>
</comment>
<accession>A0A364MSN1</accession>
<protein>
    <submittedName>
        <fullName evidence="5">Glycosyltransferase family 1 protein</fullName>
    </submittedName>
</protein>
<dbReference type="EMBL" id="QGDH01000223">
    <property type="protein sequence ID" value="RAR02272.1"/>
    <property type="molecule type" value="Genomic_DNA"/>
</dbReference>
<dbReference type="PANTHER" id="PTHR48050:SF27">
    <property type="entry name" value="GLUCOSYLTRANSFERASE, PUTATIVE (AFU_ORTHOLOGUE AFUA_7G04880)-RELATED"/>
    <property type="match status" value="1"/>
</dbReference>
<dbReference type="Proteomes" id="UP000249619">
    <property type="component" value="Unassembled WGS sequence"/>
</dbReference>
<feature type="compositionally biased region" description="Polar residues" evidence="2">
    <location>
        <begin position="46"/>
        <end position="56"/>
    </location>
</feature>